<name>A0A8H4AXU6_GIGMA</name>
<keyword evidence="1" id="KW-0812">Transmembrane</keyword>
<keyword evidence="1" id="KW-1133">Transmembrane helix</keyword>
<sequence>MVLQYTATFQMACAFCFAIQTYVQLVLFHQSISHAMRICFQWFIIIYPIIMTTILIILSARFNAVEPKRMICDVVDPVWIRIFGFSGLNQLYSIPGTFFSGRAAYEVYKHLDLFKSSSNSASEQVTNNDNIHQKRNISRDHFSTQNKAYSLTRDAAIRMVIFSLLFALINFFACIPNFIDIINGVRIEKEPTSTDWVASSIGIFVFLVFGWPYNFQNVKKIWLG</sequence>
<feature type="transmembrane region" description="Helical" evidence="1">
    <location>
        <begin position="196"/>
        <end position="213"/>
    </location>
</feature>
<dbReference type="EMBL" id="WTPW01000137">
    <property type="protein sequence ID" value="KAF0543503.1"/>
    <property type="molecule type" value="Genomic_DNA"/>
</dbReference>
<feature type="transmembrane region" description="Helical" evidence="1">
    <location>
        <begin position="155"/>
        <end position="175"/>
    </location>
</feature>
<proteinExistence type="predicted"/>
<accession>A0A8H4AXU6</accession>
<organism evidence="2 3">
    <name type="scientific">Gigaspora margarita</name>
    <dbReference type="NCBI Taxonomy" id="4874"/>
    <lineage>
        <taxon>Eukaryota</taxon>
        <taxon>Fungi</taxon>
        <taxon>Fungi incertae sedis</taxon>
        <taxon>Mucoromycota</taxon>
        <taxon>Glomeromycotina</taxon>
        <taxon>Glomeromycetes</taxon>
        <taxon>Diversisporales</taxon>
        <taxon>Gigasporaceae</taxon>
        <taxon>Gigaspora</taxon>
    </lineage>
</organism>
<keyword evidence="3" id="KW-1185">Reference proteome</keyword>
<evidence type="ECO:0000256" key="1">
    <source>
        <dbReference type="SAM" id="Phobius"/>
    </source>
</evidence>
<protein>
    <submittedName>
        <fullName evidence="2">Uncharacterized protein</fullName>
    </submittedName>
</protein>
<dbReference type="Proteomes" id="UP000439903">
    <property type="component" value="Unassembled WGS sequence"/>
</dbReference>
<feature type="transmembrane region" description="Helical" evidence="1">
    <location>
        <begin position="40"/>
        <end position="60"/>
    </location>
</feature>
<feature type="transmembrane region" description="Helical" evidence="1">
    <location>
        <begin position="6"/>
        <end position="28"/>
    </location>
</feature>
<evidence type="ECO:0000313" key="3">
    <source>
        <dbReference type="Proteomes" id="UP000439903"/>
    </source>
</evidence>
<dbReference type="AlphaFoldDB" id="A0A8H4AXU6"/>
<reference evidence="2 3" key="1">
    <citation type="journal article" date="2019" name="Environ. Microbiol.">
        <title>At the nexus of three kingdoms: the genome of the mycorrhizal fungus Gigaspora margarita provides insights into plant, endobacterial and fungal interactions.</title>
        <authorList>
            <person name="Venice F."/>
            <person name="Ghignone S."/>
            <person name="Salvioli di Fossalunga A."/>
            <person name="Amselem J."/>
            <person name="Novero M."/>
            <person name="Xianan X."/>
            <person name="Sedzielewska Toro K."/>
            <person name="Morin E."/>
            <person name="Lipzen A."/>
            <person name="Grigoriev I.V."/>
            <person name="Henrissat B."/>
            <person name="Martin F.M."/>
            <person name="Bonfante P."/>
        </authorList>
    </citation>
    <scope>NUCLEOTIDE SEQUENCE [LARGE SCALE GENOMIC DNA]</scope>
    <source>
        <strain evidence="2 3">BEG34</strain>
    </source>
</reference>
<evidence type="ECO:0000313" key="2">
    <source>
        <dbReference type="EMBL" id="KAF0543503.1"/>
    </source>
</evidence>
<gene>
    <name evidence="2" type="ORF">F8M41_004002</name>
</gene>
<comment type="caution">
    <text evidence="2">The sequence shown here is derived from an EMBL/GenBank/DDBJ whole genome shotgun (WGS) entry which is preliminary data.</text>
</comment>
<keyword evidence="1" id="KW-0472">Membrane</keyword>
<dbReference type="OrthoDB" id="3256745at2759"/>